<evidence type="ECO:0000313" key="12">
    <source>
        <dbReference type="Proteomes" id="UP000831859"/>
    </source>
</evidence>
<comment type="subcellular location">
    <subcellularLocation>
        <location evidence="9">Cell membrane</location>
        <topology evidence="9">Multi-pass membrane protein</topology>
    </subcellularLocation>
</comment>
<keyword evidence="6 9" id="KW-0378">Hydrolase</keyword>
<evidence type="ECO:0000256" key="8">
    <source>
        <dbReference type="ARBA" id="ARBA00023136"/>
    </source>
</evidence>
<dbReference type="RefSeq" id="WP_249511343.1">
    <property type="nucleotide sequence ID" value="NZ_CP093362.1"/>
</dbReference>
<dbReference type="NCBIfam" id="TIGR00077">
    <property type="entry name" value="lspA"/>
    <property type="match status" value="1"/>
</dbReference>
<organism evidence="11 12">
    <name type="scientific">Apilactobacillus apisilvae</name>
    <dbReference type="NCBI Taxonomy" id="2923364"/>
    <lineage>
        <taxon>Bacteria</taxon>
        <taxon>Bacillati</taxon>
        <taxon>Bacillota</taxon>
        <taxon>Bacilli</taxon>
        <taxon>Lactobacillales</taxon>
        <taxon>Lactobacillaceae</taxon>
        <taxon>Apilactobacillus</taxon>
    </lineage>
</organism>
<keyword evidence="12" id="KW-1185">Reference proteome</keyword>
<dbReference type="EC" id="3.4.23.36" evidence="9"/>
<comment type="pathway">
    <text evidence="9">Protein modification; lipoprotein biosynthesis (signal peptide cleavage).</text>
</comment>
<evidence type="ECO:0000256" key="9">
    <source>
        <dbReference type="HAMAP-Rule" id="MF_00161"/>
    </source>
</evidence>
<feature type="transmembrane region" description="Helical" evidence="9">
    <location>
        <begin position="61"/>
        <end position="79"/>
    </location>
</feature>
<proteinExistence type="inferred from homology"/>
<dbReference type="Pfam" id="PF01252">
    <property type="entry name" value="Peptidase_A8"/>
    <property type="match status" value="1"/>
</dbReference>
<accession>A0ABY4PHQ3</accession>
<feature type="active site" evidence="9">
    <location>
        <position position="113"/>
    </location>
</feature>
<keyword evidence="2 9" id="KW-1003">Cell membrane</keyword>
<name>A0ABY4PHQ3_9LACO</name>
<dbReference type="PANTHER" id="PTHR33695">
    <property type="entry name" value="LIPOPROTEIN SIGNAL PEPTIDASE"/>
    <property type="match status" value="1"/>
</dbReference>
<evidence type="ECO:0000256" key="4">
    <source>
        <dbReference type="ARBA" id="ARBA00022692"/>
    </source>
</evidence>
<comment type="function">
    <text evidence="9">This protein specifically catalyzes the removal of signal peptides from prolipoproteins.</text>
</comment>
<sequence>MPVLYLIVGMLLLIGADQWTKYLVSTNISEGSVNTLIPGILSITNLHNNGAAWSILEGQQWLFTLISIFAIVLVSYFMYKLRTKKLYEFSLLILLSGIIGNFIDRLFQGYVVDMIQLDFINFPIFNFADSCITVGIIILFIAILRDGDLD</sequence>
<evidence type="ECO:0000256" key="3">
    <source>
        <dbReference type="ARBA" id="ARBA00022670"/>
    </source>
</evidence>
<evidence type="ECO:0000256" key="5">
    <source>
        <dbReference type="ARBA" id="ARBA00022750"/>
    </source>
</evidence>
<keyword evidence="7 9" id="KW-1133">Transmembrane helix</keyword>
<feature type="transmembrane region" description="Helical" evidence="9">
    <location>
        <begin position="123"/>
        <end position="144"/>
    </location>
</feature>
<keyword evidence="5 9" id="KW-0064">Aspartyl protease</keyword>
<dbReference type="Proteomes" id="UP000831859">
    <property type="component" value="Chromosome"/>
</dbReference>
<dbReference type="GO" id="GO:0004190">
    <property type="term" value="F:aspartic-type endopeptidase activity"/>
    <property type="evidence" value="ECO:0007669"/>
    <property type="project" value="UniProtKB-EC"/>
</dbReference>
<evidence type="ECO:0000256" key="10">
    <source>
        <dbReference type="RuleBase" id="RU004181"/>
    </source>
</evidence>
<gene>
    <name evidence="9 11" type="primary">lspA</name>
    <name evidence="11" type="ORF">MOO46_01925</name>
</gene>
<keyword evidence="8 9" id="KW-0472">Membrane</keyword>
<feature type="active site" evidence="9">
    <location>
        <position position="129"/>
    </location>
</feature>
<dbReference type="EMBL" id="CP093362">
    <property type="protein sequence ID" value="UQS85370.1"/>
    <property type="molecule type" value="Genomic_DNA"/>
</dbReference>
<comment type="caution">
    <text evidence="9">Lacks conserved residue(s) required for the propagation of feature annotation.</text>
</comment>
<evidence type="ECO:0000256" key="1">
    <source>
        <dbReference type="ARBA" id="ARBA00006139"/>
    </source>
</evidence>
<reference evidence="11 12" key="1">
    <citation type="journal article" date="2022" name="Int. J. Syst. Evol. Microbiol.">
        <title>Apilactobacillus apisilvae sp. nov., Nicolia spurrieriana gen. nov. sp. nov., Bombilactobacillus folatiphilus sp. nov. and Bombilactobacillus thymidiniphilus sp. nov., four new lactic acid bacterial isolates from stingless bees Tetragonula carbonaria and Austroplebeia australis.</title>
        <authorList>
            <person name="Oliphant S.A."/>
            <person name="Watson-Haigh N.S."/>
            <person name="Sumby K.M."/>
            <person name="Gardner J."/>
            <person name="Groom S."/>
            <person name="Jiranek V."/>
        </authorList>
    </citation>
    <scope>NUCLEOTIDE SEQUENCE [LARGE SCALE GENOMIC DNA]</scope>
    <source>
        <strain evidence="11 12">SG5_A10</strain>
    </source>
</reference>
<dbReference type="PRINTS" id="PR00781">
    <property type="entry name" value="LIPOSIGPTASE"/>
</dbReference>
<dbReference type="InterPro" id="IPR001872">
    <property type="entry name" value="Peptidase_A8"/>
</dbReference>
<feature type="transmembrane region" description="Helical" evidence="9">
    <location>
        <begin position="86"/>
        <end position="103"/>
    </location>
</feature>
<evidence type="ECO:0000256" key="2">
    <source>
        <dbReference type="ARBA" id="ARBA00022475"/>
    </source>
</evidence>
<keyword evidence="4 9" id="KW-0812">Transmembrane</keyword>
<evidence type="ECO:0000313" key="11">
    <source>
        <dbReference type="EMBL" id="UQS85370.1"/>
    </source>
</evidence>
<dbReference type="PANTHER" id="PTHR33695:SF1">
    <property type="entry name" value="LIPOPROTEIN SIGNAL PEPTIDASE"/>
    <property type="match status" value="1"/>
</dbReference>
<dbReference type="HAMAP" id="MF_00161">
    <property type="entry name" value="LspA"/>
    <property type="match status" value="1"/>
</dbReference>
<keyword evidence="3 9" id="KW-0645">Protease</keyword>
<protein>
    <recommendedName>
        <fullName evidence="9">Lipoprotein signal peptidase</fullName>
        <ecNumber evidence="9">3.4.23.36</ecNumber>
    </recommendedName>
    <alternativeName>
        <fullName evidence="9">Prolipoprotein signal peptidase</fullName>
    </alternativeName>
    <alternativeName>
        <fullName evidence="9">Signal peptidase II</fullName>
        <shortName evidence="9">SPase II</shortName>
    </alternativeName>
</protein>
<evidence type="ECO:0000256" key="7">
    <source>
        <dbReference type="ARBA" id="ARBA00022989"/>
    </source>
</evidence>
<comment type="catalytic activity">
    <reaction evidence="9">
        <text>Release of signal peptides from bacterial membrane prolipoproteins. Hydrolyzes -Xaa-Yaa-Zaa-|-(S,diacylglyceryl)Cys-, in which Xaa is hydrophobic (preferably Leu), and Yaa (Ala or Ser) and Zaa (Gly or Ala) have small, neutral side chains.</text>
        <dbReference type="EC" id="3.4.23.36"/>
    </reaction>
</comment>
<evidence type="ECO:0000256" key="6">
    <source>
        <dbReference type="ARBA" id="ARBA00022801"/>
    </source>
</evidence>
<comment type="similarity">
    <text evidence="1 9 10">Belongs to the peptidase A8 family.</text>
</comment>